<dbReference type="RefSeq" id="WP_148137179.1">
    <property type="nucleotide sequence ID" value="NZ_CP017634.1"/>
</dbReference>
<dbReference type="InterPro" id="IPR000257">
    <property type="entry name" value="Uroporphyrinogen_deCOase"/>
</dbReference>
<dbReference type="AlphaFoldDB" id="A0A3G1KZG1"/>
<dbReference type="PANTHER" id="PTHR47099">
    <property type="entry name" value="METHYLCOBAMIDE:COM METHYLTRANSFERASE MTBA"/>
    <property type="match status" value="1"/>
</dbReference>
<dbReference type="SUPFAM" id="SSF51726">
    <property type="entry name" value="UROD/MetE-like"/>
    <property type="match status" value="1"/>
</dbReference>
<dbReference type="KEGG" id="fwa:DCMF_26290"/>
<accession>A0A3G1KZG1</accession>
<gene>
    <name evidence="2" type="ORF">DCMF_26290</name>
</gene>
<dbReference type="GO" id="GO:0004853">
    <property type="term" value="F:uroporphyrinogen decarboxylase activity"/>
    <property type="evidence" value="ECO:0007669"/>
    <property type="project" value="InterPro"/>
</dbReference>
<dbReference type="PANTHER" id="PTHR47099:SF1">
    <property type="entry name" value="METHYLCOBAMIDE:COM METHYLTRANSFERASE MTBA"/>
    <property type="match status" value="1"/>
</dbReference>
<feature type="domain" description="Uroporphyrinogen decarboxylase (URO-D)" evidence="1">
    <location>
        <begin position="13"/>
        <end position="346"/>
    </location>
</feature>
<dbReference type="Pfam" id="PF01208">
    <property type="entry name" value="URO-D"/>
    <property type="match status" value="1"/>
</dbReference>
<reference evidence="2 3" key="1">
    <citation type="submission" date="2016-10" db="EMBL/GenBank/DDBJ databases">
        <title>Complete Genome Sequence of Peptococcaceae strain DCMF.</title>
        <authorList>
            <person name="Edwards R.J."/>
            <person name="Holland S.I."/>
            <person name="Deshpande N.P."/>
            <person name="Wong Y.K."/>
            <person name="Ertan H."/>
            <person name="Manefield M."/>
            <person name="Russell T.L."/>
            <person name="Lee M.J."/>
        </authorList>
    </citation>
    <scope>NUCLEOTIDE SEQUENCE [LARGE SCALE GENOMIC DNA]</scope>
    <source>
        <strain evidence="2 3">DCMF</strain>
    </source>
</reference>
<evidence type="ECO:0000313" key="2">
    <source>
        <dbReference type="EMBL" id="ATW27797.1"/>
    </source>
</evidence>
<dbReference type="EMBL" id="CP017634">
    <property type="protein sequence ID" value="ATW27797.1"/>
    <property type="molecule type" value="Genomic_DNA"/>
</dbReference>
<dbReference type="Gene3D" id="3.20.20.210">
    <property type="match status" value="1"/>
</dbReference>
<evidence type="ECO:0000313" key="3">
    <source>
        <dbReference type="Proteomes" id="UP000323521"/>
    </source>
</evidence>
<dbReference type="GO" id="GO:0006779">
    <property type="term" value="P:porphyrin-containing compound biosynthetic process"/>
    <property type="evidence" value="ECO:0007669"/>
    <property type="project" value="InterPro"/>
</dbReference>
<sequence>MLDASCALKDEMTPHERMGSLMQGKPIDRIPCVPMIGAVAAKLIGVHVNEMLQSPRLTADAQIRSYELFHHDSVSVCIGSHAIATAFGGRMTDPVDDNPAMKVNPIQTEQDLDRLDLADLDKCPAIQVPLEAAKILVDRLGGEVGTGLIVGGPFSVASSLRGTNFLLREIIRNPEFAHRLIEFSLQCSIRAALPFLREGVSPLIVDPVASGSILDRKKAAEFAFAYTRRLIKEFQKYAPAVVLHICGNTRKLLDQMADSGAACLSLDNVVDLEQAKKQVGDRVMLNGNVDPVNVMFLGNKDLIHQAVKTCLAKAWDNPRGYILATGCDLPIKTPVENIAEFVDAARIYGKWPLDPKNFS</sequence>
<dbReference type="Proteomes" id="UP000323521">
    <property type="component" value="Chromosome"/>
</dbReference>
<evidence type="ECO:0000259" key="1">
    <source>
        <dbReference type="Pfam" id="PF01208"/>
    </source>
</evidence>
<keyword evidence="3" id="KW-1185">Reference proteome</keyword>
<dbReference type="CDD" id="cd03465">
    <property type="entry name" value="URO-D_like"/>
    <property type="match status" value="1"/>
</dbReference>
<dbReference type="InterPro" id="IPR038071">
    <property type="entry name" value="UROD/MetE-like_sf"/>
</dbReference>
<dbReference type="InterPro" id="IPR052024">
    <property type="entry name" value="Methanogen_methyltrans"/>
</dbReference>
<dbReference type="OrthoDB" id="9780425at2"/>
<organism evidence="2 3">
    <name type="scientific">Formimonas warabiya</name>
    <dbReference type="NCBI Taxonomy" id="1761012"/>
    <lineage>
        <taxon>Bacteria</taxon>
        <taxon>Bacillati</taxon>
        <taxon>Bacillota</taxon>
        <taxon>Clostridia</taxon>
        <taxon>Eubacteriales</taxon>
        <taxon>Peptococcaceae</taxon>
        <taxon>Candidatus Formimonas</taxon>
    </lineage>
</organism>
<protein>
    <recommendedName>
        <fullName evidence="1">Uroporphyrinogen decarboxylase (URO-D) domain-containing protein</fullName>
    </recommendedName>
</protein>
<proteinExistence type="predicted"/>
<name>A0A3G1KZG1_FORW1</name>